<feature type="non-terminal residue" evidence="2">
    <location>
        <position position="73"/>
    </location>
</feature>
<organism evidence="2 3">
    <name type="scientific">Methanosarcina thermophila</name>
    <dbReference type="NCBI Taxonomy" id="2210"/>
    <lineage>
        <taxon>Archaea</taxon>
        <taxon>Methanobacteriati</taxon>
        <taxon>Methanobacteriota</taxon>
        <taxon>Stenosarchaea group</taxon>
        <taxon>Methanomicrobia</taxon>
        <taxon>Methanosarcinales</taxon>
        <taxon>Methanosarcinaceae</taxon>
        <taxon>Methanosarcina</taxon>
    </lineage>
</organism>
<protein>
    <submittedName>
        <fullName evidence="2">Uncharacterized protein</fullName>
    </submittedName>
</protein>
<dbReference type="RefSeq" id="WP_220445940.1">
    <property type="nucleotide sequence ID" value="NZ_FPAO01000010.1"/>
</dbReference>
<gene>
    <name evidence="2" type="ORF">SAMN02910340_02390</name>
</gene>
<sequence length="73" mass="7850">MKADFFSSLIYILVIILIIPGTISSMASAIDQDPGNDGSDTAGPNLNEENPRDGTSNEESPNEENPNEENPNE</sequence>
<feature type="compositionally biased region" description="Polar residues" evidence="1">
    <location>
        <begin position="38"/>
        <end position="48"/>
    </location>
</feature>
<evidence type="ECO:0000313" key="2">
    <source>
        <dbReference type="EMBL" id="SFT78748.1"/>
    </source>
</evidence>
<reference evidence="2 3" key="1">
    <citation type="submission" date="2016-10" db="EMBL/GenBank/DDBJ databases">
        <authorList>
            <person name="Varghese N."/>
            <person name="Submissions S."/>
        </authorList>
    </citation>
    <scope>NUCLEOTIDE SEQUENCE [LARGE SCALE GENOMIC DNA]</scope>
    <source>
        <strain evidence="2 3">DSM 11855</strain>
    </source>
</reference>
<feature type="region of interest" description="Disordered" evidence="1">
    <location>
        <begin position="27"/>
        <end position="73"/>
    </location>
</feature>
<feature type="compositionally biased region" description="Acidic residues" evidence="1">
    <location>
        <begin position="60"/>
        <end position="73"/>
    </location>
</feature>
<dbReference type="EMBL" id="FPAO01000010">
    <property type="protein sequence ID" value="SFT78748.1"/>
    <property type="molecule type" value="Genomic_DNA"/>
</dbReference>
<dbReference type="AlphaFoldDB" id="A0A1I7AV08"/>
<name>A0A1I7AV08_METTE</name>
<keyword evidence="3" id="KW-1185">Reference proteome</keyword>
<dbReference type="Proteomes" id="UP000323733">
    <property type="component" value="Unassembled WGS sequence"/>
</dbReference>
<accession>A0A1I7AV08</accession>
<evidence type="ECO:0000256" key="1">
    <source>
        <dbReference type="SAM" id="MobiDB-lite"/>
    </source>
</evidence>
<proteinExistence type="predicted"/>
<evidence type="ECO:0000313" key="3">
    <source>
        <dbReference type="Proteomes" id="UP000323733"/>
    </source>
</evidence>